<dbReference type="PANTHER" id="PTHR47234:SF2">
    <property type="entry name" value="TONB-DEPENDENT RECEPTOR"/>
    <property type="match status" value="1"/>
</dbReference>
<dbReference type="EMBL" id="PUGF01000007">
    <property type="protein sequence ID" value="PRC93396.1"/>
    <property type="molecule type" value="Genomic_DNA"/>
</dbReference>
<dbReference type="GO" id="GO:0009279">
    <property type="term" value="C:cell outer membrane"/>
    <property type="evidence" value="ECO:0007669"/>
    <property type="project" value="UniProtKB-SubCell"/>
</dbReference>
<keyword evidence="9 10" id="KW-0998">Cell outer membrane</keyword>
<dbReference type="InterPro" id="IPR000531">
    <property type="entry name" value="Beta-barrel_TonB"/>
</dbReference>
<feature type="signal peptide" evidence="12">
    <location>
        <begin position="1"/>
        <end position="29"/>
    </location>
</feature>
<name>A0A2S9H0K8_9BURK</name>
<dbReference type="OrthoDB" id="8530571at2"/>
<dbReference type="InterPro" id="IPR036942">
    <property type="entry name" value="Beta-barrel_TonB_sf"/>
</dbReference>
<dbReference type="Gene3D" id="2.170.130.10">
    <property type="entry name" value="TonB-dependent receptor, plug domain"/>
    <property type="match status" value="1"/>
</dbReference>
<dbReference type="Proteomes" id="UP000237839">
    <property type="component" value="Unassembled WGS sequence"/>
</dbReference>
<evidence type="ECO:0000256" key="7">
    <source>
        <dbReference type="ARBA" id="ARBA00023136"/>
    </source>
</evidence>
<evidence type="ECO:0000256" key="12">
    <source>
        <dbReference type="SAM" id="SignalP"/>
    </source>
</evidence>
<evidence type="ECO:0000256" key="4">
    <source>
        <dbReference type="ARBA" id="ARBA00022452"/>
    </source>
</evidence>
<evidence type="ECO:0000259" key="13">
    <source>
        <dbReference type="Pfam" id="PF00593"/>
    </source>
</evidence>
<keyword evidence="6 11" id="KW-0798">TonB box</keyword>
<dbReference type="PANTHER" id="PTHR47234">
    <property type="match status" value="1"/>
</dbReference>
<evidence type="ECO:0000259" key="14">
    <source>
        <dbReference type="Pfam" id="PF07715"/>
    </source>
</evidence>
<evidence type="ECO:0000256" key="5">
    <source>
        <dbReference type="ARBA" id="ARBA00022692"/>
    </source>
</evidence>
<keyword evidence="16" id="KW-1185">Reference proteome</keyword>
<evidence type="ECO:0000313" key="15">
    <source>
        <dbReference type="EMBL" id="PRC93396.1"/>
    </source>
</evidence>
<proteinExistence type="inferred from homology"/>
<dbReference type="Gene3D" id="2.40.170.20">
    <property type="entry name" value="TonB-dependent receptor, beta-barrel domain"/>
    <property type="match status" value="1"/>
</dbReference>
<organism evidence="15 16">
    <name type="scientific">Solimicrobium silvestre</name>
    <dbReference type="NCBI Taxonomy" id="2099400"/>
    <lineage>
        <taxon>Bacteria</taxon>
        <taxon>Pseudomonadati</taxon>
        <taxon>Pseudomonadota</taxon>
        <taxon>Betaproteobacteria</taxon>
        <taxon>Burkholderiales</taxon>
        <taxon>Oxalobacteraceae</taxon>
        <taxon>Solimicrobium</taxon>
    </lineage>
</organism>
<dbReference type="Pfam" id="PF07715">
    <property type="entry name" value="Plug"/>
    <property type="match status" value="1"/>
</dbReference>
<comment type="caution">
    <text evidence="15">The sequence shown here is derived from an EMBL/GenBank/DDBJ whole genome shotgun (WGS) entry which is preliminary data.</text>
</comment>
<dbReference type="InterPro" id="IPR012910">
    <property type="entry name" value="Plug_dom"/>
</dbReference>
<evidence type="ECO:0000256" key="3">
    <source>
        <dbReference type="ARBA" id="ARBA00022448"/>
    </source>
</evidence>
<dbReference type="PROSITE" id="PS51257">
    <property type="entry name" value="PROKAR_LIPOPROTEIN"/>
    <property type="match status" value="1"/>
</dbReference>
<reference evidence="15 16" key="1">
    <citation type="submission" date="2018-02" db="EMBL/GenBank/DDBJ databases">
        <title>Solimicrobium silvestre gen. nov., sp. nov., isolated from alpine forest soil.</title>
        <authorList>
            <person name="Margesin R."/>
            <person name="Albuquerque L."/>
            <person name="Zhang D.-C."/>
            <person name="Froufe H.J.C."/>
            <person name="Severino R."/>
            <person name="Roxo I."/>
            <person name="Egas C."/>
            <person name="Da Costa M.S."/>
        </authorList>
    </citation>
    <scope>NUCLEOTIDE SEQUENCE [LARGE SCALE GENOMIC DNA]</scope>
    <source>
        <strain evidence="15 16">S20-91</strain>
    </source>
</reference>
<gene>
    <name evidence="15" type="ORF">S2091_1783</name>
</gene>
<feature type="domain" description="TonB-dependent receptor-like beta-barrel" evidence="13">
    <location>
        <begin position="373"/>
        <end position="922"/>
    </location>
</feature>
<evidence type="ECO:0000256" key="2">
    <source>
        <dbReference type="ARBA" id="ARBA00009810"/>
    </source>
</evidence>
<evidence type="ECO:0000256" key="9">
    <source>
        <dbReference type="ARBA" id="ARBA00023237"/>
    </source>
</evidence>
<keyword evidence="7 10" id="KW-0472">Membrane</keyword>
<evidence type="ECO:0000256" key="1">
    <source>
        <dbReference type="ARBA" id="ARBA00004571"/>
    </source>
</evidence>
<evidence type="ECO:0000256" key="6">
    <source>
        <dbReference type="ARBA" id="ARBA00023077"/>
    </source>
</evidence>
<feature type="chain" id="PRO_5015698143" evidence="12">
    <location>
        <begin position="30"/>
        <end position="962"/>
    </location>
</feature>
<dbReference type="RefSeq" id="WP_105531449.1">
    <property type="nucleotide sequence ID" value="NZ_PUGF01000007.1"/>
</dbReference>
<feature type="domain" description="TonB-dependent receptor plug" evidence="14">
    <location>
        <begin position="56"/>
        <end position="171"/>
    </location>
</feature>
<sequence length="962" mass="103478">MEFKNKLRITPIKFAVSILVGSACVVAHADPTQSDPDDKVTKVIITGSNIKTVDTETASPVQVITRADITRQGVSTVADLIGNISGSTGGLSDLGGSNSFAPGASNVSLRNLGPQSTLVLVNGRRISSYGFADYTNVFSNVDAIPLDAVERVEILKSGASAIYGSDAVAGVINIITRTNFQGLEVNADAVKSLQSHTFGTNKASITTGFGDMNKDGYNILLNADFLKRDNVMWTNLEQYTNPDLTKTSPGFGTFSSYSTPGNIIDGPNTQPVAGCAPSLIIGGLCKYNRYQRFQAVPESERANFFSTGTFKLEGGIEAFSEISFSRNTTKYLGAFPYYGDGLAPTQWGNPSTGKSLVFNELGLAANSPLNPTGDDGVGFRYRFTDAPDYQDVTATQFRVLGGLRGNINQYEWESALGVMGSKAVQSSQGTFSSAGFIQEIGNYNNFRLNNNPNVNLAYTASDPNFFAQPGGYHPGQVNSPAVLNTLFPVYGNTGDTKAEFADAKITGPLFKVPAGMINFAAGGEIRHESMSIQPTSNLLDGDIVGYGISAADSSRNIESAYSELSIPLAKDLEMQAALRADKYPNLATHFSPKLALRYAVTDSLLLRGTYENGFRAPNLIESANSVKFAYANGTADPQRCPQASALSNSLYAQAAALPANDPQAAVLNARAESVWAQECSFGLASEVRNNPNLQPESSKSFSFGAVYEPVKGYSTSLDYWHIDRRNTIGTPSTSQLLNGGPLPAGVQINRVPFNSGGDQTFSATELTQYGVTTGPLQNMTLQMENIFQQSTSGIDIAFKGNQNLGSWGKLLEILDGTYNMTYYDTSVSTANENLTGQYDMPQMVANFTLGWDYKGFSNSLRYNYTGGYDLQYGQNDTTWSLKGCATNGFSASQCRVASARTTDYALSYSGFKNLVLKMNLLNMFQQRAPADLRAFGVGGIIPSSLQDAEGRMLRLSVDYKFY</sequence>
<keyword evidence="5 10" id="KW-0812">Transmembrane</keyword>
<dbReference type="AlphaFoldDB" id="A0A2S9H0K8"/>
<keyword evidence="3 10" id="KW-0813">Transport</keyword>
<keyword evidence="12" id="KW-0732">Signal</keyword>
<dbReference type="InterPro" id="IPR039426">
    <property type="entry name" value="TonB-dep_rcpt-like"/>
</dbReference>
<protein>
    <submittedName>
        <fullName evidence="15">TonB-dependent Receptor Plug Domain</fullName>
    </submittedName>
</protein>
<evidence type="ECO:0000313" key="16">
    <source>
        <dbReference type="Proteomes" id="UP000237839"/>
    </source>
</evidence>
<keyword evidence="4 10" id="KW-1134">Transmembrane beta strand</keyword>
<dbReference type="PROSITE" id="PS52016">
    <property type="entry name" value="TONB_DEPENDENT_REC_3"/>
    <property type="match status" value="1"/>
</dbReference>
<comment type="subcellular location">
    <subcellularLocation>
        <location evidence="1 10">Cell outer membrane</location>
        <topology evidence="1 10">Multi-pass membrane protein</topology>
    </subcellularLocation>
</comment>
<dbReference type="Pfam" id="PF00593">
    <property type="entry name" value="TonB_dep_Rec_b-barrel"/>
    <property type="match status" value="1"/>
</dbReference>
<accession>A0A2S9H0K8</accession>
<dbReference type="InterPro" id="IPR037066">
    <property type="entry name" value="Plug_dom_sf"/>
</dbReference>
<evidence type="ECO:0000256" key="10">
    <source>
        <dbReference type="PROSITE-ProRule" id="PRU01360"/>
    </source>
</evidence>
<dbReference type="SUPFAM" id="SSF56935">
    <property type="entry name" value="Porins"/>
    <property type="match status" value="1"/>
</dbReference>
<evidence type="ECO:0000256" key="8">
    <source>
        <dbReference type="ARBA" id="ARBA00023170"/>
    </source>
</evidence>
<evidence type="ECO:0000256" key="11">
    <source>
        <dbReference type="RuleBase" id="RU003357"/>
    </source>
</evidence>
<comment type="similarity">
    <text evidence="2 10 11">Belongs to the TonB-dependent receptor family.</text>
</comment>
<keyword evidence="8 15" id="KW-0675">Receptor</keyword>